<evidence type="ECO:0000313" key="3">
    <source>
        <dbReference type="EMBL" id="CAE8685078.1"/>
    </source>
</evidence>
<reference evidence="2" key="1">
    <citation type="submission" date="2021-02" db="EMBL/GenBank/DDBJ databases">
        <authorList>
            <person name="Dougan E. K."/>
            <person name="Rhodes N."/>
            <person name="Thang M."/>
            <person name="Chan C."/>
        </authorList>
    </citation>
    <scope>NUCLEOTIDE SEQUENCE</scope>
</reference>
<proteinExistence type="predicted"/>
<sequence>MKTPEGGERPLAPDSESGPDAEESHCGAARIGLVVGGNMRPLASDGCGDSAQDEETMLLDEDAGVSDVPCPPPGQHAKVHLCAHPAFFFWLNPQIMGIAEA</sequence>
<organism evidence="2 4">
    <name type="scientific">Polarella glacialis</name>
    <name type="common">Dinoflagellate</name>
    <dbReference type="NCBI Taxonomy" id="89957"/>
    <lineage>
        <taxon>Eukaryota</taxon>
        <taxon>Sar</taxon>
        <taxon>Alveolata</taxon>
        <taxon>Dinophyceae</taxon>
        <taxon>Suessiales</taxon>
        <taxon>Suessiaceae</taxon>
        <taxon>Polarella</taxon>
    </lineage>
</organism>
<gene>
    <name evidence="2" type="ORF">PGLA1383_LOCUS19570</name>
    <name evidence="3" type="ORF">PGLA2088_LOCUS24291</name>
</gene>
<protein>
    <submittedName>
        <fullName evidence="2">Uncharacterized protein</fullName>
    </submittedName>
</protein>
<evidence type="ECO:0000313" key="4">
    <source>
        <dbReference type="Proteomes" id="UP000654075"/>
    </source>
</evidence>
<keyword evidence="4" id="KW-1185">Reference proteome</keyword>
<accession>A0A813ELT6</accession>
<dbReference type="Proteomes" id="UP000626109">
    <property type="component" value="Unassembled WGS sequence"/>
</dbReference>
<comment type="caution">
    <text evidence="2">The sequence shown here is derived from an EMBL/GenBank/DDBJ whole genome shotgun (WGS) entry which is preliminary data.</text>
</comment>
<evidence type="ECO:0000313" key="2">
    <source>
        <dbReference type="EMBL" id="CAE8601275.1"/>
    </source>
</evidence>
<evidence type="ECO:0000256" key="1">
    <source>
        <dbReference type="SAM" id="MobiDB-lite"/>
    </source>
</evidence>
<dbReference type="EMBL" id="CAJNNV010012987">
    <property type="protein sequence ID" value="CAE8601275.1"/>
    <property type="molecule type" value="Genomic_DNA"/>
</dbReference>
<dbReference type="EMBL" id="CAJNNW010026411">
    <property type="protein sequence ID" value="CAE8685078.1"/>
    <property type="molecule type" value="Genomic_DNA"/>
</dbReference>
<dbReference type="Proteomes" id="UP000654075">
    <property type="component" value="Unassembled WGS sequence"/>
</dbReference>
<feature type="region of interest" description="Disordered" evidence="1">
    <location>
        <begin position="1"/>
        <end position="24"/>
    </location>
</feature>
<dbReference type="AlphaFoldDB" id="A0A813ELT6"/>
<name>A0A813ELT6_POLGL</name>